<dbReference type="EMBL" id="FNTF01000002">
    <property type="protein sequence ID" value="SED37254.1"/>
    <property type="molecule type" value="Genomic_DNA"/>
</dbReference>
<name>A0A1P8F435_9PSED</name>
<dbReference type="OrthoDB" id="6977035at2"/>
<dbReference type="KEGG" id="pfk:PFAS1_22620"/>
<organism evidence="1 2">
    <name type="scientific">Pseudomonas frederiksbergensis</name>
    <dbReference type="NCBI Taxonomy" id="104087"/>
    <lineage>
        <taxon>Bacteria</taxon>
        <taxon>Pseudomonadati</taxon>
        <taxon>Pseudomonadota</taxon>
        <taxon>Gammaproteobacteria</taxon>
        <taxon>Pseudomonadales</taxon>
        <taxon>Pseudomonadaceae</taxon>
        <taxon>Pseudomonas</taxon>
    </lineage>
</organism>
<dbReference type="RefSeq" id="WP_074880617.1">
    <property type="nucleotide sequence ID" value="NZ_CP018319.1"/>
</dbReference>
<dbReference type="Proteomes" id="UP000183114">
    <property type="component" value="Unassembled WGS sequence"/>
</dbReference>
<gene>
    <name evidence="1" type="ORF">SAMN04490185_3357</name>
</gene>
<accession>A0A1P8F435</accession>
<dbReference type="AlphaFoldDB" id="A0A1P8F435"/>
<protein>
    <submittedName>
        <fullName evidence="1">Uncharacterized protein</fullName>
    </submittedName>
</protein>
<evidence type="ECO:0000313" key="1">
    <source>
        <dbReference type="EMBL" id="SED37254.1"/>
    </source>
</evidence>
<sequence>MKRLVYLMAVALGLSLTGCVSFTPLGPIGEPLSPAPSTLDRSAEISDVVISAPELDDKVRVAGSRQLTEQISTYVDKSDYFKRIVVFPAKAGQDDVVLKFNLTSLAGKRTMHPAYIPGALVTLTLWIWVDGPIYVDKYDLAGELVIEDRQGKQLARSVEQVKLDKNVGLWNADYLNPRLGGTQLRELIAHLLASATPQLRTPSKELAAHE</sequence>
<dbReference type="PROSITE" id="PS51257">
    <property type="entry name" value="PROKAR_LIPOPROTEIN"/>
    <property type="match status" value="1"/>
</dbReference>
<proteinExistence type="predicted"/>
<reference evidence="1 2" key="1">
    <citation type="submission" date="2016-10" db="EMBL/GenBank/DDBJ databases">
        <authorList>
            <person name="de Groot N.N."/>
        </authorList>
    </citation>
    <scope>NUCLEOTIDE SEQUENCE [LARGE SCALE GENOMIC DNA]</scope>
    <source>
        <strain evidence="1 2">BS3655</strain>
    </source>
</reference>
<evidence type="ECO:0000313" key="2">
    <source>
        <dbReference type="Proteomes" id="UP000183114"/>
    </source>
</evidence>